<evidence type="ECO:0000313" key="1">
    <source>
        <dbReference type="EMBL" id="ERP30938.1"/>
    </source>
</evidence>
<proteinExistence type="predicted"/>
<accession>U7D4S3</accession>
<dbReference type="Proteomes" id="UP000017148">
    <property type="component" value="Unassembled WGS sequence"/>
</dbReference>
<organism evidence="1 2">
    <name type="scientific">Chitinivibrio alkaliphilus ACht1</name>
    <dbReference type="NCBI Taxonomy" id="1313304"/>
    <lineage>
        <taxon>Bacteria</taxon>
        <taxon>Pseudomonadati</taxon>
        <taxon>Fibrobacterota</taxon>
        <taxon>Chitinivibrionia</taxon>
        <taxon>Chitinivibrionales</taxon>
        <taxon>Chitinivibrionaceae</taxon>
        <taxon>Chitinivibrio</taxon>
    </lineage>
</organism>
<sequence>MNILIIILDKEELLEPLAEIFMECGLFNTSIFDGEGVETIASQNSPLFNEIQRFFGNTMTYNRTIISAIPDQESYENFKTLLTAQGIDFSGGDIGFLLLLPCIEFMGGRSTL</sequence>
<evidence type="ECO:0000313" key="2">
    <source>
        <dbReference type="Proteomes" id="UP000017148"/>
    </source>
</evidence>
<gene>
    <name evidence="1" type="ORF">CALK_2187</name>
</gene>
<dbReference type="OrthoDB" id="5460316at2"/>
<dbReference type="STRING" id="1313304.CALK_2187"/>
<reference evidence="1 2" key="1">
    <citation type="journal article" date="2013" name="Environ. Microbiol.">
        <title>Genome analysis of Chitinivibrio alkaliphilus gen. nov., sp. nov., a novel extremely haloalkaliphilic anaerobic chitinolytic bacterium from the candidate phylum Termite Group 3.</title>
        <authorList>
            <person name="Sorokin D.Y."/>
            <person name="Gumerov V.M."/>
            <person name="Rakitin A.L."/>
            <person name="Beletsky A.V."/>
            <person name="Damste J.S."/>
            <person name="Muyzer G."/>
            <person name="Mardanov A.V."/>
            <person name="Ravin N.V."/>
        </authorList>
    </citation>
    <scope>NUCLEOTIDE SEQUENCE [LARGE SCALE GENOMIC DNA]</scope>
    <source>
        <strain evidence="1 2">ACht1</strain>
    </source>
</reference>
<dbReference type="EMBL" id="ASJR01000025">
    <property type="protein sequence ID" value="ERP30938.1"/>
    <property type="molecule type" value="Genomic_DNA"/>
</dbReference>
<comment type="caution">
    <text evidence="1">The sequence shown here is derived from an EMBL/GenBank/DDBJ whole genome shotgun (WGS) entry which is preliminary data.</text>
</comment>
<keyword evidence="2" id="KW-1185">Reference proteome</keyword>
<dbReference type="AlphaFoldDB" id="U7D4S3"/>
<dbReference type="RefSeq" id="WP_022637563.1">
    <property type="nucleotide sequence ID" value="NZ_ASJR01000025.1"/>
</dbReference>
<name>U7D4S3_9BACT</name>
<protein>
    <submittedName>
        <fullName evidence="1">Uncharacterized protein</fullName>
    </submittedName>
</protein>